<reference evidence="2" key="1">
    <citation type="submission" date="2022-04" db="EMBL/GenBank/DDBJ databases">
        <title>Roseomonas acroporae sp. nov., isolated from coral Acropora digitifera.</title>
        <authorList>
            <person name="Sun H."/>
        </authorList>
    </citation>
    <scope>NUCLEOTIDE SEQUENCE</scope>
    <source>
        <strain evidence="2">NAR14</strain>
    </source>
</reference>
<dbReference type="EMBL" id="JALPRX010000139">
    <property type="protein sequence ID" value="MCK8787714.1"/>
    <property type="molecule type" value="Genomic_DNA"/>
</dbReference>
<sequence>MDPLRRPDPALIAVCLLACLVGTTTHAAPAIGAATGWAACRTPSNPAASPTLGQATMRPDGTIVLDQLRFEGAGGVVGHPPPMVYPPGHQEYAALLRHLGGLRPGEGKPIPPCE</sequence>
<evidence type="ECO:0000256" key="1">
    <source>
        <dbReference type="SAM" id="SignalP"/>
    </source>
</evidence>
<feature type="signal peptide" evidence="1">
    <location>
        <begin position="1"/>
        <end position="27"/>
    </location>
</feature>
<name>A0A9X1YBH8_9PROT</name>
<evidence type="ECO:0000313" key="3">
    <source>
        <dbReference type="Proteomes" id="UP001139516"/>
    </source>
</evidence>
<evidence type="ECO:0000313" key="2">
    <source>
        <dbReference type="EMBL" id="MCK8787714.1"/>
    </source>
</evidence>
<protein>
    <submittedName>
        <fullName evidence="2">Uncharacterized protein</fullName>
    </submittedName>
</protein>
<organism evidence="2 3">
    <name type="scientific">Roseomonas acroporae</name>
    <dbReference type="NCBI Taxonomy" id="2937791"/>
    <lineage>
        <taxon>Bacteria</taxon>
        <taxon>Pseudomonadati</taxon>
        <taxon>Pseudomonadota</taxon>
        <taxon>Alphaproteobacteria</taxon>
        <taxon>Acetobacterales</taxon>
        <taxon>Roseomonadaceae</taxon>
        <taxon>Roseomonas</taxon>
    </lineage>
</organism>
<dbReference type="Proteomes" id="UP001139516">
    <property type="component" value="Unassembled WGS sequence"/>
</dbReference>
<comment type="caution">
    <text evidence="2">The sequence shown here is derived from an EMBL/GenBank/DDBJ whole genome shotgun (WGS) entry which is preliminary data.</text>
</comment>
<proteinExistence type="predicted"/>
<accession>A0A9X1YBH8</accession>
<dbReference type="AlphaFoldDB" id="A0A9X1YBH8"/>
<keyword evidence="1" id="KW-0732">Signal</keyword>
<feature type="chain" id="PRO_5040892108" evidence="1">
    <location>
        <begin position="28"/>
        <end position="114"/>
    </location>
</feature>
<gene>
    <name evidence="2" type="ORF">M0638_25445</name>
</gene>
<dbReference type="RefSeq" id="WP_248669764.1">
    <property type="nucleotide sequence ID" value="NZ_JALPRX010000139.1"/>
</dbReference>
<keyword evidence="3" id="KW-1185">Reference proteome</keyword>